<proteinExistence type="predicted"/>
<protein>
    <submittedName>
        <fullName evidence="1">Uncharacterized protein</fullName>
    </submittedName>
</protein>
<dbReference type="EMBL" id="QNUF01000057">
    <property type="protein sequence ID" value="REC69228.1"/>
    <property type="molecule type" value="Genomic_DNA"/>
</dbReference>
<organism evidence="1 2">
    <name type="scientific">Chryseobacterium rhizosphaerae</name>
    <dbReference type="NCBI Taxonomy" id="395937"/>
    <lineage>
        <taxon>Bacteria</taxon>
        <taxon>Pseudomonadati</taxon>
        <taxon>Bacteroidota</taxon>
        <taxon>Flavobacteriia</taxon>
        <taxon>Flavobacteriales</taxon>
        <taxon>Weeksellaceae</taxon>
        <taxon>Chryseobacterium group</taxon>
        <taxon>Chryseobacterium</taxon>
    </lineage>
</organism>
<accession>A0ABX9IEH6</accession>
<comment type="caution">
    <text evidence="1">The sequence shown here is derived from an EMBL/GenBank/DDBJ whole genome shotgun (WGS) entry which is preliminary data.</text>
</comment>
<sequence length="78" mass="8720">MKATRLYLECIGAFKNTSLSNQINNLNNNTLIQNQNNLIQIGGTVLNQETIKNMSPEQISTIEGILKTIEVKEIDESL</sequence>
<reference evidence="1 2" key="1">
    <citation type="journal article" date="2010" name="Syst. Appl. Microbiol.">
        <title>Four new species of Chryseobacterium from the rhizosphere of coastal sand dune plants, Chryseobacterium elymi sp. nov., Chryseobacterium hagamense sp. nov., Chryseobacterium lathyri sp. nov. and Chryseobacterium rhizosphaerae sp. nov.</title>
        <authorList>
            <person name="Cho S.H."/>
            <person name="Lee K.S."/>
            <person name="Shin D.S."/>
            <person name="Han J.H."/>
            <person name="Park K.S."/>
            <person name="Lee C.H."/>
            <person name="Park K.H."/>
            <person name="Kim S.B."/>
        </authorList>
    </citation>
    <scope>NUCLEOTIDE SEQUENCE [LARGE SCALE GENOMIC DNA]</scope>
    <source>
        <strain evidence="1 2">KCTC 22548</strain>
    </source>
</reference>
<keyword evidence="2" id="KW-1185">Reference proteome</keyword>
<dbReference type="Proteomes" id="UP000256491">
    <property type="component" value="Unassembled WGS sequence"/>
</dbReference>
<gene>
    <name evidence="1" type="ORF">DRF57_23140</name>
</gene>
<name>A0ABX9IEH6_9FLAO</name>
<evidence type="ECO:0000313" key="1">
    <source>
        <dbReference type="EMBL" id="REC69228.1"/>
    </source>
</evidence>
<evidence type="ECO:0000313" key="2">
    <source>
        <dbReference type="Proteomes" id="UP000256491"/>
    </source>
</evidence>